<dbReference type="CDD" id="cd00158">
    <property type="entry name" value="RHOD"/>
    <property type="match status" value="1"/>
</dbReference>
<dbReference type="PROSITE" id="PS50206">
    <property type="entry name" value="RHODANESE_3"/>
    <property type="match status" value="1"/>
</dbReference>
<dbReference type="PANTHER" id="PTHR43031:SF1">
    <property type="entry name" value="PYRIDINE NUCLEOTIDE-DISULPHIDE OXIDOREDUCTASE"/>
    <property type="match status" value="1"/>
</dbReference>
<dbReference type="InterPro" id="IPR010982">
    <property type="entry name" value="Lambda_DNA-bd_dom_sf"/>
</dbReference>
<dbReference type="InterPro" id="IPR001763">
    <property type="entry name" value="Rhodanese-like_dom"/>
</dbReference>
<dbReference type="CDD" id="cd00093">
    <property type="entry name" value="HTH_XRE"/>
    <property type="match status" value="1"/>
</dbReference>
<dbReference type="SUPFAM" id="SSF52821">
    <property type="entry name" value="Rhodanese/Cell cycle control phosphatase"/>
    <property type="match status" value="1"/>
</dbReference>
<name>A0A3B0R6K7_9ZZZZ</name>
<evidence type="ECO:0000259" key="1">
    <source>
        <dbReference type="PROSITE" id="PS50206"/>
    </source>
</evidence>
<dbReference type="InterPro" id="IPR050229">
    <property type="entry name" value="GlpE_sulfurtransferase"/>
</dbReference>
<reference evidence="2" key="1">
    <citation type="submission" date="2018-06" db="EMBL/GenBank/DDBJ databases">
        <authorList>
            <person name="Zhirakovskaya E."/>
        </authorList>
    </citation>
    <scope>NUCLEOTIDE SEQUENCE</scope>
</reference>
<dbReference type="SUPFAM" id="SSF47413">
    <property type="entry name" value="lambda repressor-like DNA-binding domains"/>
    <property type="match status" value="1"/>
</dbReference>
<dbReference type="NCBIfam" id="TIGR02607">
    <property type="entry name" value="antidote_HigA"/>
    <property type="match status" value="1"/>
</dbReference>
<dbReference type="Pfam" id="PF00581">
    <property type="entry name" value="Rhodanese"/>
    <property type="match status" value="1"/>
</dbReference>
<dbReference type="SMART" id="SM00450">
    <property type="entry name" value="RHOD"/>
    <property type="match status" value="1"/>
</dbReference>
<dbReference type="InterPro" id="IPR001307">
    <property type="entry name" value="Thiosulphate_STrfase_CS"/>
</dbReference>
<feature type="domain" description="Rhodanese" evidence="1">
    <location>
        <begin position="26"/>
        <end position="114"/>
    </location>
</feature>
<dbReference type="EMBL" id="UOEC01000033">
    <property type="protein sequence ID" value="VAV87751.1"/>
    <property type="molecule type" value="Genomic_DNA"/>
</dbReference>
<dbReference type="InterPro" id="IPR001387">
    <property type="entry name" value="Cro/C1-type_HTH"/>
</dbReference>
<evidence type="ECO:0000313" key="2">
    <source>
        <dbReference type="EMBL" id="VAV87751.1"/>
    </source>
</evidence>
<proteinExistence type="predicted"/>
<dbReference type="PANTHER" id="PTHR43031">
    <property type="entry name" value="FAD-DEPENDENT OXIDOREDUCTASE"/>
    <property type="match status" value="1"/>
</dbReference>
<sequence length="223" mass="24714">MKADNTDKQENIVMSVDAATVHDWIENNQALLVDVRETSEFDKEHIPGALLLPLSAFDPELFPTIRDKKVVLHCAVGKRSETAGKMLINEGFTDIIHMTGGIEEWKKAGFETEIPYHPPQEVKTPEPVFLCPPVGEVLQQEYLGPLGLSSTRLADAIGVPYETVEGILAGTTAVTAELSLRLARYFSTAADFWLQLQSDHDLEQARYKVGTEIRAKIIPRVAC</sequence>
<dbReference type="AlphaFoldDB" id="A0A3B0R6K7"/>
<dbReference type="InterPro" id="IPR036873">
    <property type="entry name" value="Rhodanese-like_dom_sf"/>
</dbReference>
<gene>
    <name evidence="2" type="ORF">MNBD_ALPHA08-2544</name>
</gene>
<dbReference type="InterPro" id="IPR013430">
    <property type="entry name" value="Toxin_antidote_HigA"/>
</dbReference>
<dbReference type="Gene3D" id="3.40.250.10">
    <property type="entry name" value="Rhodanese-like domain"/>
    <property type="match status" value="1"/>
</dbReference>
<dbReference type="PROSITE" id="PS00380">
    <property type="entry name" value="RHODANESE_1"/>
    <property type="match status" value="1"/>
</dbReference>
<protein>
    <recommendedName>
        <fullName evidence="1">Rhodanese domain-containing protein</fullName>
    </recommendedName>
</protein>
<dbReference type="GO" id="GO:0004792">
    <property type="term" value="F:thiosulfate-cyanide sulfurtransferase activity"/>
    <property type="evidence" value="ECO:0007669"/>
    <property type="project" value="InterPro"/>
</dbReference>
<dbReference type="Gene3D" id="1.10.260.40">
    <property type="entry name" value="lambda repressor-like DNA-binding domains"/>
    <property type="match status" value="1"/>
</dbReference>
<accession>A0A3B0R6K7</accession>
<dbReference type="GO" id="GO:0003677">
    <property type="term" value="F:DNA binding"/>
    <property type="evidence" value="ECO:0007669"/>
    <property type="project" value="InterPro"/>
</dbReference>
<organism evidence="2">
    <name type="scientific">hydrothermal vent metagenome</name>
    <dbReference type="NCBI Taxonomy" id="652676"/>
    <lineage>
        <taxon>unclassified sequences</taxon>
        <taxon>metagenomes</taxon>
        <taxon>ecological metagenomes</taxon>
    </lineage>
</organism>